<keyword evidence="2" id="KW-1185">Reference proteome</keyword>
<organism evidence="1 2">
    <name type="scientific">Salipiger bermudensis (strain DSM 26914 / JCM 13377 / KCTC 12554 / HTCC2601)</name>
    <name type="common">Pelagibaca bermudensis</name>
    <dbReference type="NCBI Taxonomy" id="314265"/>
    <lineage>
        <taxon>Bacteria</taxon>
        <taxon>Pseudomonadati</taxon>
        <taxon>Pseudomonadota</taxon>
        <taxon>Alphaproteobacteria</taxon>
        <taxon>Rhodobacterales</taxon>
        <taxon>Roseobacteraceae</taxon>
        <taxon>Salipiger</taxon>
    </lineage>
</organism>
<evidence type="ECO:0000313" key="2">
    <source>
        <dbReference type="Proteomes" id="UP000006230"/>
    </source>
</evidence>
<dbReference type="AlphaFoldDB" id="Q0FVZ2"/>
<name>Q0FVZ2_SALBH</name>
<comment type="caution">
    <text evidence="1">The sequence shown here is derived from an EMBL/GenBank/DDBJ whole genome shotgun (WGS) entry which is preliminary data.</text>
</comment>
<gene>
    <name evidence="1" type="ORF">R2601_04268</name>
</gene>
<proteinExistence type="predicted"/>
<dbReference type="Proteomes" id="UP000006230">
    <property type="component" value="Unassembled WGS sequence"/>
</dbReference>
<sequence length="31" mass="3663">MFIGRFWHLDVTPHTRSSLGSRRQYMNGVRG</sequence>
<protein>
    <submittedName>
        <fullName evidence="1">Uncharacterized protein</fullName>
    </submittedName>
</protein>
<accession>Q0FVZ2</accession>
<evidence type="ECO:0000313" key="1">
    <source>
        <dbReference type="EMBL" id="EAU48760.1"/>
    </source>
</evidence>
<dbReference type="EMBL" id="AATQ01000001">
    <property type="protein sequence ID" value="EAU48760.1"/>
    <property type="molecule type" value="Genomic_DNA"/>
</dbReference>
<dbReference type="HOGENOM" id="CLU_3397830_0_0_5"/>
<reference evidence="1 2" key="1">
    <citation type="journal article" date="2010" name="J. Bacteriol.">
        <title>Genome sequences of Pelagibaca bermudensis HTCC2601T and Maritimibacter alkaliphilus HTCC2654T, the type strains of two marine Roseobacter genera.</title>
        <authorList>
            <person name="Thrash J.C."/>
            <person name="Cho J.C."/>
            <person name="Ferriera S."/>
            <person name="Johnson J."/>
            <person name="Vergin K.L."/>
            <person name="Giovannoni S.J."/>
        </authorList>
    </citation>
    <scope>NUCLEOTIDE SEQUENCE [LARGE SCALE GENOMIC DNA]</scope>
    <source>
        <strain evidence="2">DSM 26914 / JCM 13377 / KCTC 12554 / HTCC2601</strain>
    </source>
</reference>